<reference evidence="4" key="1">
    <citation type="submission" date="2022-11" db="EMBL/GenBank/DDBJ databases">
        <authorList>
            <person name="Petersen C."/>
        </authorList>
    </citation>
    <scope>NUCLEOTIDE SEQUENCE</scope>
    <source>
        <strain evidence="4">IBT 19713</strain>
    </source>
</reference>
<keyword evidence="5" id="KW-1185">Reference proteome</keyword>
<protein>
    <submittedName>
        <fullName evidence="4">Secondary metabolism biosynthetic enzyme</fullName>
    </submittedName>
</protein>
<dbReference type="AlphaFoldDB" id="A0A9W9U0P6"/>
<dbReference type="InterPro" id="IPR015422">
    <property type="entry name" value="PyrdxlP-dep_Trfase_small"/>
</dbReference>
<dbReference type="SUPFAM" id="SSF53383">
    <property type="entry name" value="PLP-dependent transferases"/>
    <property type="match status" value="1"/>
</dbReference>
<evidence type="ECO:0000256" key="1">
    <source>
        <dbReference type="ARBA" id="ARBA00022898"/>
    </source>
</evidence>
<dbReference type="EMBL" id="JAPQKS010000001">
    <property type="protein sequence ID" value="KAJ5249276.1"/>
    <property type="molecule type" value="Genomic_DNA"/>
</dbReference>
<accession>A0A9W9U0P6</accession>
<dbReference type="InterPro" id="IPR015421">
    <property type="entry name" value="PyrdxlP-dep_Trfase_major"/>
</dbReference>
<dbReference type="InterPro" id="IPR015424">
    <property type="entry name" value="PyrdxlP-dep_Trfase"/>
</dbReference>
<dbReference type="GeneID" id="83197327"/>
<dbReference type="GO" id="GO:0008483">
    <property type="term" value="F:transaminase activity"/>
    <property type="evidence" value="ECO:0007669"/>
    <property type="project" value="TreeGrafter"/>
</dbReference>
<keyword evidence="1" id="KW-0663">Pyridoxal phosphate</keyword>
<dbReference type="PANTHER" id="PTHR43795:SF39">
    <property type="entry name" value="AMINOTRANSFERASE CLASS I_CLASSII DOMAIN-CONTAINING PROTEIN"/>
    <property type="match status" value="1"/>
</dbReference>
<dbReference type="Proteomes" id="UP001150941">
    <property type="component" value="Unassembled WGS sequence"/>
</dbReference>
<dbReference type="CDD" id="cd00609">
    <property type="entry name" value="AAT_like"/>
    <property type="match status" value="1"/>
</dbReference>
<evidence type="ECO:0000313" key="4">
    <source>
        <dbReference type="EMBL" id="KAJ5249276.1"/>
    </source>
</evidence>
<evidence type="ECO:0000256" key="2">
    <source>
        <dbReference type="SAM" id="MobiDB-lite"/>
    </source>
</evidence>
<dbReference type="PRINTS" id="PR00753">
    <property type="entry name" value="ACCSYNTHASE"/>
</dbReference>
<dbReference type="InterPro" id="IPR004839">
    <property type="entry name" value="Aminotransferase_I/II_large"/>
</dbReference>
<organism evidence="4 5">
    <name type="scientific">Penicillium chermesinum</name>
    <dbReference type="NCBI Taxonomy" id="63820"/>
    <lineage>
        <taxon>Eukaryota</taxon>
        <taxon>Fungi</taxon>
        <taxon>Dikarya</taxon>
        <taxon>Ascomycota</taxon>
        <taxon>Pezizomycotina</taxon>
        <taxon>Eurotiomycetes</taxon>
        <taxon>Eurotiomycetidae</taxon>
        <taxon>Eurotiales</taxon>
        <taxon>Aspergillaceae</taxon>
        <taxon>Penicillium</taxon>
    </lineage>
</organism>
<evidence type="ECO:0000259" key="3">
    <source>
        <dbReference type="Pfam" id="PF00155"/>
    </source>
</evidence>
<dbReference type="PANTHER" id="PTHR43795">
    <property type="entry name" value="BIFUNCTIONAL ASPARTATE AMINOTRANSFERASE AND GLUTAMATE/ASPARTATE-PREPHENATE AMINOTRANSFERASE-RELATED"/>
    <property type="match status" value="1"/>
</dbReference>
<name>A0A9W9U0P6_9EURO</name>
<dbReference type="Pfam" id="PF00155">
    <property type="entry name" value="Aminotran_1_2"/>
    <property type="match status" value="1"/>
</dbReference>
<dbReference type="GO" id="GO:0030170">
    <property type="term" value="F:pyridoxal phosphate binding"/>
    <property type="evidence" value="ECO:0007669"/>
    <property type="project" value="InterPro"/>
</dbReference>
<sequence>MAQRTIRSKRSIATLDGLKGFGLQPEQQPPPKRRRVEPPIDLSIAENWSIRPELVSLFQDAITEGLAPEHLSYSDSHFGDTKTLRALATFFNEYFDPRLAVQPSHIALTPGSSRSLAGLLSQICDPGEGVLVPAPFWNGFDFHFVINAQVQPVVARLDDFKNAFDADTLIASLTQAYNDTPLSTRALVITTPGNPLGQCYSADILQRCIEFCQERDLHLICDEVYALSYFAEPTESRVPFQSILTLDPKSLGSDPSRIHMVWSLSKDFGCSGLRLGCVVSQANSDLILALRLPTSTEVSALTTLCATALLTSPRLPDLISLNKKRLAESYKEITKVLEAENLQYVPATAGLFVFARLNPEATEKDEVPFLQRLRQKGLVISSGQAYHIGPECRGWYRLTFALPPTELNKALAILGRCLKSDRSSNARKT</sequence>
<dbReference type="Gene3D" id="3.40.640.10">
    <property type="entry name" value="Type I PLP-dependent aspartate aminotransferase-like (Major domain)"/>
    <property type="match status" value="1"/>
</dbReference>
<proteinExistence type="predicted"/>
<evidence type="ECO:0000313" key="5">
    <source>
        <dbReference type="Proteomes" id="UP001150941"/>
    </source>
</evidence>
<gene>
    <name evidence="4" type="ORF">N7468_000727</name>
</gene>
<dbReference type="RefSeq" id="XP_058336055.1">
    <property type="nucleotide sequence ID" value="XM_058470024.1"/>
</dbReference>
<dbReference type="OrthoDB" id="1077582at2759"/>
<comment type="caution">
    <text evidence="4">The sequence shown here is derived from an EMBL/GenBank/DDBJ whole genome shotgun (WGS) entry which is preliminary data.</text>
</comment>
<dbReference type="InterPro" id="IPR050478">
    <property type="entry name" value="Ethylene_sulfur-biosynth"/>
</dbReference>
<dbReference type="Gene3D" id="3.90.1150.10">
    <property type="entry name" value="Aspartate Aminotransferase, domain 1"/>
    <property type="match status" value="1"/>
</dbReference>
<feature type="domain" description="Aminotransferase class I/classII large" evidence="3">
    <location>
        <begin position="73"/>
        <end position="412"/>
    </location>
</feature>
<dbReference type="GO" id="GO:0006520">
    <property type="term" value="P:amino acid metabolic process"/>
    <property type="evidence" value="ECO:0007669"/>
    <property type="project" value="TreeGrafter"/>
</dbReference>
<feature type="region of interest" description="Disordered" evidence="2">
    <location>
        <begin position="18"/>
        <end position="38"/>
    </location>
</feature>
<reference evidence="4" key="2">
    <citation type="journal article" date="2023" name="IMA Fungus">
        <title>Comparative genomic study of the Penicillium genus elucidates a diverse pangenome and 15 lateral gene transfer events.</title>
        <authorList>
            <person name="Petersen C."/>
            <person name="Sorensen T."/>
            <person name="Nielsen M.R."/>
            <person name="Sondergaard T.E."/>
            <person name="Sorensen J.L."/>
            <person name="Fitzpatrick D.A."/>
            <person name="Frisvad J.C."/>
            <person name="Nielsen K.L."/>
        </authorList>
    </citation>
    <scope>NUCLEOTIDE SEQUENCE</scope>
    <source>
        <strain evidence="4">IBT 19713</strain>
    </source>
</reference>